<dbReference type="EMBL" id="MT631362">
    <property type="protein sequence ID" value="QNO48799.1"/>
    <property type="molecule type" value="Genomic_DNA"/>
</dbReference>
<accession>A0A7G9YLB5</accession>
<dbReference type="AlphaFoldDB" id="A0A7G9YLB5"/>
<gene>
    <name evidence="1" type="ORF">IMBEDNDK_00009</name>
</gene>
<protein>
    <submittedName>
        <fullName evidence="1">Uncharacterized protein</fullName>
    </submittedName>
</protein>
<evidence type="ECO:0000313" key="1">
    <source>
        <dbReference type="EMBL" id="QNO48799.1"/>
    </source>
</evidence>
<organism evidence="1">
    <name type="scientific">Candidatus Methanogaster sp. ANME-2c ERB4</name>
    <dbReference type="NCBI Taxonomy" id="2759911"/>
    <lineage>
        <taxon>Archaea</taxon>
        <taxon>Methanobacteriati</taxon>
        <taxon>Methanobacteriota</taxon>
        <taxon>Stenosarchaea group</taxon>
        <taxon>Methanomicrobia</taxon>
        <taxon>Methanosarcinales</taxon>
        <taxon>ANME-2 cluster</taxon>
        <taxon>Candidatus Methanogasteraceae</taxon>
        <taxon>Candidatus Methanogaster</taxon>
    </lineage>
</organism>
<reference evidence="1" key="1">
    <citation type="submission" date="2020-06" db="EMBL/GenBank/DDBJ databases">
        <title>Unique genomic features of the anaerobic methanotrophic archaea.</title>
        <authorList>
            <person name="Chadwick G.L."/>
            <person name="Skennerton C.T."/>
            <person name="Laso-Perez R."/>
            <person name="Leu A.O."/>
            <person name="Speth D.R."/>
            <person name="Yu H."/>
            <person name="Morgan-Lang C."/>
            <person name="Hatzenpichler R."/>
            <person name="Goudeau D."/>
            <person name="Malmstrom R."/>
            <person name="Brazelton W.J."/>
            <person name="Woyke T."/>
            <person name="Hallam S.J."/>
            <person name="Tyson G.W."/>
            <person name="Wegener G."/>
            <person name="Boetius A."/>
            <person name="Orphan V."/>
        </authorList>
    </citation>
    <scope>NUCLEOTIDE SEQUENCE</scope>
</reference>
<proteinExistence type="predicted"/>
<sequence length="123" mass="13253">MHAIPHNHTEFSSASINRLALHDRMDVPAVMLQVCDLRSGAEVAATPDDAIPDITEMTDVCSIHHDAVFDLNGIADAHVITYSCARSDKAVRTDIAVLPDDHRSCDIRAVSDDAAIPDPNIAV</sequence>
<name>A0A7G9YLB5_9EURY</name>